<evidence type="ECO:0000313" key="2">
    <source>
        <dbReference type="Proteomes" id="UP000886998"/>
    </source>
</evidence>
<sequence length="183" mass="21229">MISKICQIYNGELLPLLDTKPKWILPHQQNNLVSKVYLKIEAQLSPMKKSNWVVKHNTNHLFIVVDNIWVALNLNALLLFEKDVAEKENSNSKNKALNTSIPIVHSIMVSKFPKTRFIWLYWTRNLNRSYNISQKALFSKFTQNFCNALISKVIGYLKSNNWTVKYDGDYEQNTSPAVRSIVV</sequence>
<accession>A0A8X6YTE0</accession>
<dbReference type="Proteomes" id="UP000886998">
    <property type="component" value="Unassembled WGS sequence"/>
</dbReference>
<reference evidence="1" key="1">
    <citation type="submission" date="2020-08" db="EMBL/GenBank/DDBJ databases">
        <title>Multicomponent nature underlies the extraordinary mechanical properties of spider dragline silk.</title>
        <authorList>
            <person name="Kono N."/>
            <person name="Nakamura H."/>
            <person name="Mori M."/>
            <person name="Yoshida Y."/>
            <person name="Ohtoshi R."/>
            <person name="Malay A.D."/>
            <person name="Moran D.A.P."/>
            <person name="Tomita M."/>
            <person name="Numata K."/>
            <person name="Arakawa K."/>
        </authorList>
    </citation>
    <scope>NUCLEOTIDE SEQUENCE</scope>
</reference>
<dbReference type="EMBL" id="BMAV01021781">
    <property type="protein sequence ID" value="GFY76127.1"/>
    <property type="molecule type" value="Genomic_DNA"/>
</dbReference>
<gene>
    <name evidence="1" type="ORF">TNIN_345861</name>
</gene>
<dbReference type="AlphaFoldDB" id="A0A8X6YTE0"/>
<comment type="caution">
    <text evidence="1">The sequence shown here is derived from an EMBL/GenBank/DDBJ whole genome shotgun (WGS) entry which is preliminary data.</text>
</comment>
<keyword evidence="2" id="KW-1185">Reference proteome</keyword>
<proteinExistence type="predicted"/>
<evidence type="ECO:0000313" key="1">
    <source>
        <dbReference type="EMBL" id="GFY76127.1"/>
    </source>
</evidence>
<protein>
    <submittedName>
        <fullName evidence="1">Uncharacterized protein</fullName>
    </submittedName>
</protein>
<organism evidence="1 2">
    <name type="scientific">Trichonephila inaurata madagascariensis</name>
    <dbReference type="NCBI Taxonomy" id="2747483"/>
    <lineage>
        <taxon>Eukaryota</taxon>
        <taxon>Metazoa</taxon>
        <taxon>Ecdysozoa</taxon>
        <taxon>Arthropoda</taxon>
        <taxon>Chelicerata</taxon>
        <taxon>Arachnida</taxon>
        <taxon>Araneae</taxon>
        <taxon>Araneomorphae</taxon>
        <taxon>Entelegynae</taxon>
        <taxon>Araneoidea</taxon>
        <taxon>Nephilidae</taxon>
        <taxon>Trichonephila</taxon>
        <taxon>Trichonephila inaurata</taxon>
    </lineage>
</organism>
<name>A0A8X6YTE0_9ARAC</name>